<dbReference type="GO" id="GO:0009507">
    <property type="term" value="C:chloroplast"/>
    <property type="evidence" value="ECO:0007669"/>
    <property type="project" value="TreeGrafter"/>
</dbReference>
<dbReference type="GO" id="GO:0031930">
    <property type="term" value="P:mitochondria-nucleus signaling pathway"/>
    <property type="evidence" value="ECO:0007669"/>
    <property type="project" value="TreeGrafter"/>
</dbReference>
<dbReference type="GO" id="GO:0010019">
    <property type="term" value="P:chloroplast-nucleus signaling pathway"/>
    <property type="evidence" value="ECO:0007669"/>
    <property type="project" value="TreeGrafter"/>
</dbReference>
<gene>
    <name evidence="4" type="ORF">MKW98_007245</name>
</gene>
<dbReference type="NCBIfam" id="TIGR00756">
    <property type="entry name" value="PPR"/>
    <property type="match status" value="3"/>
</dbReference>
<proteinExistence type="inferred from homology"/>
<dbReference type="Gene3D" id="1.25.40.10">
    <property type="entry name" value="Tetratricopeptide repeat domain"/>
    <property type="match status" value="2"/>
</dbReference>
<comment type="caution">
    <text evidence="4">The sequence shown here is derived from an EMBL/GenBank/DDBJ whole genome shotgun (WGS) entry which is preliminary data.</text>
</comment>
<name>A0AAD4T821_9MAGN</name>
<keyword evidence="5" id="KW-1185">Reference proteome</keyword>
<feature type="repeat" description="PPR" evidence="3">
    <location>
        <begin position="280"/>
        <end position="314"/>
    </location>
</feature>
<reference evidence="4" key="1">
    <citation type="submission" date="2022-04" db="EMBL/GenBank/DDBJ databases">
        <title>A functionally conserved STORR gene fusion in Papaver species that diverged 16.8 million years ago.</title>
        <authorList>
            <person name="Catania T."/>
        </authorList>
    </citation>
    <scope>NUCLEOTIDE SEQUENCE</scope>
    <source>
        <strain evidence="4">S-188037</strain>
    </source>
</reference>
<feature type="repeat" description="PPR" evidence="3">
    <location>
        <begin position="175"/>
        <end position="209"/>
    </location>
</feature>
<dbReference type="InterPro" id="IPR011990">
    <property type="entry name" value="TPR-like_helical_dom_sf"/>
</dbReference>
<organism evidence="4 5">
    <name type="scientific">Papaver atlanticum</name>
    <dbReference type="NCBI Taxonomy" id="357466"/>
    <lineage>
        <taxon>Eukaryota</taxon>
        <taxon>Viridiplantae</taxon>
        <taxon>Streptophyta</taxon>
        <taxon>Embryophyta</taxon>
        <taxon>Tracheophyta</taxon>
        <taxon>Spermatophyta</taxon>
        <taxon>Magnoliopsida</taxon>
        <taxon>Ranunculales</taxon>
        <taxon>Papaveraceae</taxon>
        <taxon>Papaveroideae</taxon>
        <taxon>Papaver</taxon>
    </lineage>
</organism>
<dbReference type="InterPro" id="IPR002885">
    <property type="entry name" value="PPR_rpt"/>
</dbReference>
<keyword evidence="2" id="KW-0677">Repeat</keyword>
<protein>
    <recommendedName>
        <fullName evidence="6">Pentatricopeptide repeat-containing protein</fullName>
    </recommendedName>
</protein>
<dbReference type="PANTHER" id="PTHR47936">
    <property type="entry name" value="PPR_LONG DOMAIN-CONTAINING PROTEIN"/>
    <property type="match status" value="1"/>
</dbReference>
<evidence type="ECO:0000256" key="3">
    <source>
        <dbReference type="PROSITE-ProRule" id="PRU00708"/>
    </source>
</evidence>
<dbReference type="Proteomes" id="UP001202328">
    <property type="component" value="Unassembled WGS sequence"/>
</dbReference>
<evidence type="ECO:0000313" key="4">
    <source>
        <dbReference type="EMBL" id="KAI3945896.1"/>
    </source>
</evidence>
<dbReference type="EMBL" id="JAJJMB010003724">
    <property type="protein sequence ID" value="KAI3945896.1"/>
    <property type="molecule type" value="Genomic_DNA"/>
</dbReference>
<dbReference type="AlphaFoldDB" id="A0AAD4T821"/>
<feature type="repeat" description="PPR" evidence="3">
    <location>
        <begin position="245"/>
        <end position="279"/>
    </location>
</feature>
<sequence length="398" mass="44781">MAYLSRLRFSSQLNPRRYFSSILNPDSSTPLTSKQKSKAALSLLKSEKNPEKILDICRAASLHPDYPLDRTAFVVAISKLTDSKSFDGIRCYLEKLKARPDLKNERFHCNAIVYYGRAGMLDHSIKTFQEMGDLGIAATTKSLNALLSACIASKKYDEVNRIFLEYPDSYNLKPDVDTYNAVIKGFCESGSSNSVYSVLDEMEKKGCRPNSTTFGTIFTGIYKENFFADVEKVLEIMKKHGVSQGVAIYNIRILGLCKYKSASEGKALFEEMLLRGVKPNAVSFHHLIHGFSKERKFEEAKRLLNDMAKHGCAPNNDCYFSLVYYLCQGGDFVSALEFCKESMSKGWFPNFSTMKMLVNGLVSSSKVDEAKDLIGQVKEKFPNKADQWKEIEEGLAPQ</sequence>
<comment type="similarity">
    <text evidence="1">Belongs to the PPR family. P subfamily.</text>
</comment>
<dbReference type="Pfam" id="PF01535">
    <property type="entry name" value="PPR"/>
    <property type="match status" value="3"/>
</dbReference>
<evidence type="ECO:0000256" key="2">
    <source>
        <dbReference type="ARBA" id="ARBA00022737"/>
    </source>
</evidence>
<dbReference type="Pfam" id="PF13041">
    <property type="entry name" value="PPR_2"/>
    <property type="match status" value="2"/>
</dbReference>
<evidence type="ECO:0000313" key="5">
    <source>
        <dbReference type="Proteomes" id="UP001202328"/>
    </source>
</evidence>
<dbReference type="PROSITE" id="PS51375">
    <property type="entry name" value="PPR"/>
    <property type="match status" value="3"/>
</dbReference>
<evidence type="ECO:0000256" key="1">
    <source>
        <dbReference type="ARBA" id="ARBA00007626"/>
    </source>
</evidence>
<accession>A0AAD4T821</accession>
<evidence type="ECO:0008006" key="6">
    <source>
        <dbReference type="Google" id="ProtNLM"/>
    </source>
</evidence>
<dbReference type="PANTHER" id="PTHR47936:SF1">
    <property type="entry name" value="PENTATRICOPEPTIDE REPEAT-CONTAINING PROTEIN GUN1, CHLOROPLASTIC"/>
    <property type="match status" value="1"/>
</dbReference>